<keyword evidence="3" id="KW-1185">Reference proteome</keyword>
<name>A0A2D2D260_METT3</name>
<organism evidence="2 3">
    <name type="scientific">Methylosinus trichosporium (strain ATCC 35070 / NCIMB 11131 / UNIQEM 75 / OB3b)</name>
    <dbReference type="NCBI Taxonomy" id="595536"/>
    <lineage>
        <taxon>Bacteria</taxon>
        <taxon>Pseudomonadati</taxon>
        <taxon>Pseudomonadota</taxon>
        <taxon>Alphaproteobacteria</taxon>
        <taxon>Hyphomicrobiales</taxon>
        <taxon>Methylocystaceae</taxon>
        <taxon>Methylosinus</taxon>
    </lineage>
</organism>
<protein>
    <submittedName>
        <fullName evidence="2">Uncharacterized protein</fullName>
    </submittedName>
</protein>
<dbReference type="Proteomes" id="UP000230709">
    <property type="component" value="Chromosome"/>
</dbReference>
<gene>
    <name evidence="2" type="ORF">CQW49_15310</name>
</gene>
<evidence type="ECO:0000313" key="3">
    <source>
        <dbReference type="Proteomes" id="UP000230709"/>
    </source>
</evidence>
<dbReference type="STRING" id="595536.GCA_000178815_02121"/>
<evidence type="ECO:0000313" key="2">
    <source>
        <dbReference type="EMBL" id="ATQ69091.1"/>
    </source>
</evidence>
<proteinExistence type="predicted"/>
<dbReference type="KEGG" id="mtw:CQW49_15310"/>
<sequence>MRISANFVIVGRRLIPREHIAFVESYDASANPRFQTSRDFQGRVVMVNRDSILIEETPQAFAEASGFRMLPIDKVATNPLVHFRVETFVPAEGFTPAKAYATRLLWRDLDGNDQSRLLLSDPETVLAIAVTGEAPAPPSQTTRRGTPRKRARQSGQRAPNP</sequence>
<reference evidence="3" key="1">
    <citation type="submission" date="2017-10" db="EMBL/GenBank/DDBJ databases">
        <title>Completed PacBio SMRT sequence of Methylosinus trichosporium OB3b reveals presence of a third large plasmid.</title>
        <authorList>
            <person name="Charles T.C."/>
            <person name="Lynch M.D.J."/>
            <person name="Heil J.R."/>
            <person name="Cheng J."/>
        </authorList>
    </citation>
    <scope>NUCLEOTIDE SEQUENCE [LARGE SCALE GENOMIC DNA]</scope>
    <source>
        <strain evidence="3">OB3b</strain>
    </source>
</reference>
<accession>A0A2D2D260</accession>
<feature type="region of interest" description="Disordered" evidence="1">
    <location>
        <begin position="129"/>
        <end position="161"/>
    </location>
</feature>
<dbReference type="AlphaFoldDB" id="A0A2D2D260"/>
<evidence type="ECO:0000256" key="1">
    <source>
        <dbReference type="SAM" id="MobiDB-lite"/>
    </source>
</evidence>
<dbReference type="EMBL" id="CP023737">
    <property type="protein sequence ID" value="ATQ69091.1"/>
    <property type="molecule type" value="Genomic_DNA"/>
</dbReference>
<dbReference type="RefSeq" id="WP_024749624.1">
    <property type="nucleotide sequence ID" value="NZ_ADVE02000001.1"/>
</dbReference>